<proteinExistence type="predicted"/>
<evidence type="ECO:0008006" key="3">
    <source>
        <dbReference type="Google" id="ProtNLM"/>
    </source>
</evidence>
<evidence type="ECO:0000313" key="2">
    <source>
        <dbReference type="Proteomes" id="UP001569154"/>
    </source>
</evidence>
<dbReference type="Proteomes" id="UP001569154">
    <property type="component" value="Unassembled WGS sequence"/>
</dbReference>
<protein>
    <recommendedName>
        <fullName evidence="3">HTH araC/xylS-type domain-containing protein</fullName>
    </recommendedName>
</protein>
<dbReference type="RefSeq" id="WP_131800330.1">
    <property type="nucleotide sequence ID" value="NZ_AJYG02000064.1"/>
</dbReference>
<evidence type="ECO:0000313" key="1">
    <source>
        <dbReference type="EMBL" id="MEZ8083527.1"/>
    </source>
</evidence>
<sequence length="67" mass="7394">MEPNGGVTPYRECSRVLAVGGWRMADASKWERFASVKVASLSRFSRIFTNKTGLTAELLVSMVESDP</sequence>
<dbReference type="EMBL" id="JBGONM010000066">
    <property type="protein sequence ID" value="MEZ8083527.1"/>
    <property type="molecule type" value="Genomic_DNA"/>
</dbReference>
<reference evidence="1 2" key="1">
    <citation type="submission" date="2024-06" db="EMBL/GenBank/DDBJ databases">
        <authorList>
            <person name="Steensen K."/>
            <person name="Seneca J."/>
            <person name="Bartlau N."/>
            <person name="Yu A.X."/>
            <person name="Polz M.F."/>
        </authorList>
    </citation>
    <scope>NUCLEOTIDE SEQUENCE [LARGE SCALE GENOMIC DNA]</scope>
    <source>
        <strain evidence="1 2">1F260</strain>
    </source>
</reference>
<gene>
    <name evidence="1" type="ORF">ACED35_20645</name>
</gene>
<comment type="caution">
    <text evidence="1">The sequence shown here is derived from an EMBL/GenBank/DDBJ whole genome shotgun (WGS) entry which is preliminary data.</text>
</comment>
<name>A0ABV4L756_9GAMM</name>
<accession>A0ABV4L756</accession>
<keyword evidence="2" id="KW-1185">Reference proteome</keyword>
<organism evidence="1 2">
    <name type="scientific">Enterovibrio norvegicus</name>
    <dbReference type="NCBI Taxonomy" id="188144"/>
    <lineage>
        <taxon>Bacteria</taxon>
        <taxon>Pseudomonadati</taxon>
        <taxon>Pseudomonadota</taxon>
        <taxon>Gammaproteobacteria</taxon>
        <taxon>Vibrionales</taxon>
        <taxon>Vibrionaceae</taxon>
        <taxon>Enterovibrio</taxon>
    </lineage>
</organism>